<name>A0A1M5JK83_9SPHI</name>
<dbReference type="PANTHER" id="PTHR37302">
    <property type="entry name" value="SLR1116 PROTEIN"/>
    <property type="match status" value="1"/>
</dbReference>
<sequence length="152" mass="18029">MKDYFLNLLEFDYWTNTRLLSAMQSATEVPQRAQDLFNHLIAASRIWGNRMVGAMQDVEVWAHFDRENWQQELDYNRKLLTDFLHDTEEEDLSRIVHYYTTKGVSYETSITDMLTHVFIHSGYHQGQIVSLIKPYLSAAPDLMYITYVRQKK</sequence>
<accession>A0A1M5JK83</accession>
<gene>
    <name evidence="4" type="ORF">SAMN04488522_105374</name>
</gene>
<dbReference type="Gene3D" id="1.20.120.450">
    <property type="entry name" value="dinb family like domain"/>
    <property type="match status" value="1"/>
</dbReference>
<feature type="binding site" evidence="3">
    <location>
        <position position="120"/>
    </location>
    <ligand>
        <name>a divalent metal cation</name>
        <dbReference type="ChEBI" id="CHEBI:60240"/>
    </ligand>
</feature>
<organism evidence="4 5">
    <name type="scientific">Pedobacter caeni</name>
    <dbReference type="NCBI Taxonomy" id="288992"/>
    <lineage>
        <taxon>Bacteria</taxon>
        <taxon>Pseudomonadati</taxon>
        <taxon>Bacteroidota</taxon>
        <taxon>Sphingobacteriia</taxon>
        <taxon>Sphingobacteriales</taxon>
        <taxon>Sphingobacteriaceae</taxon>
        <taxon>Pedobacter</taxon>
    </lineage>
</organism>
<feature type="binding site" evidence="3">
    <location>
        <position position="124"/>
    </location>
    <ligand>
        <name>a divalent metal cation</name>
        <dbReference type="ChEBI" id="CHEBI:60240"/>
    </ligand>
</feature>
<keyword evidence="5" id="KW-1185">Reference proteome</keyword>
<dbReference type="RefSeq" id="WP_073234985.1">
    <property type="nucleotide sequence ID" value="NZ_FQUQ01000005.1"/>
</dbReference>
<proteinExistence type="inferred from homology"/>
<evidence type="ECO:0000256" key="2">
    <source>
        <dbReference type="ARBA" id="ARBA00022723"/>
    </source>
</evidence>
<evidence type="ECO:0000313" key="4">
    <source>
        <dbReference type="EMBL" id="SHG40443.1"/>
    </source>
</evidence>
<dbReference type="InterPro" id="IPR007837">
    <property type="entry name" value="DinB"/>
</dbReference>
<reference evidence="5" key="1">
    <citation type="submission" date="2016-11" db="EMBL/GenBank/DDBJ databases">
        <authorList>
            <person name="Varghese N."/>
            <person name="Submissions S."/>
        </authorList>
    </citation>
    <scope>NUCLEOTIDE SEQUENCE [LARGE SCALE GENOMIC DNA]</scope>
    <source>
        <strain evidence="5">DSM 16990</strain>
    </source>
</reference>
<dbReference type="SUPFAM" id="SSF109854">
    <property type="entry name" value="DinB/YfiT-like putative metalloenzymes"/>
    <property type="match status" value="1"/>
</dbReference>
<dbReference type="STRING" id="288992.SAMN04488522_105374"/>
<dbReference type="OrthoDB" id="9811413at2"/>
<feature type="binding site" evidence="3">
    <location>
        <position position="39"/>
    </location>
    <ligand>
        <name>a divalent metal cation</name>
        <dbReference type="ChEBI" id="CHEBI:60240"/>
    </ligand>
</feature>
<dbReference type="InterPro" id="IPR034660">
    <property type="entry name" value="DinB/YfiT-like"/>
</dbReference>
<comment type="similarity">
    <text evidence="1">Belongs to the DinB family.</text>
</comment>
<protein>
    <submittedName>
        <fullName evidence="4">Uncharacterized damage-inducible protein DinB (Forms a four-helix bundle)</fullName>
    </submittedName>
</protein>
<evidence type="ECO:0000256" key="3">
    <source>
        <dbReference type="PIRSR" id="PIRSR607837-1"/>
    </source>
</evidence>
<dbReference type="AlphaFoldDB" id="A0A1M5JK83"/>
<dbReference type="EMBL" id="FQUQ01000005">
    <property type="protein sequence ID" value="SHG40443.1"/>
    <property type="molecule type" value="Genomic_DNA"/>
</dbReference>
<dbReference type="GO" id="GO:0046872">
    <property type="term" value="F:metal ion binding"/>
    <property type="evidence" value="ECO:0007669"/>
    <property type="project" value="UniProtKB-KW"/>
</dbReference>
<evidence type="ECO:0000313" key="5">
    <source>
        <dbReference type="Proteomes" id="UP000184287"/>
    </source>
</evidence>
<dbReference type="Proteomes" id="UP000184287">
    <property type="component" value="Unassembled WGS sequence"/>
</dbReference>
<dbReference type="Pfam" id="PF05163">
    <property type="entry name" value="DinB"/>
    <property type="match status" value="1"/>
</dbReference>
<keyword evidence="2 3" id="KW-0479">Metal-binding</keyword>
<evidence type="ECO:0000256" key="1">
    <source>
        <dbReference type="ARBA" id="ARBA00008635"/>
    </source>
</evidence>
<dbReference type="PANTHER" id="PTHR37302:SF3">
    <property type="entry name" value="DAMAGE-INDUCIBLE PROTEIN DINB"/>
    <property type="match status" value="1"/>
</dbReference>